<feature type="domain" description="Clp R" evidence="2">
    <location>
        <begin position="316"/>
        <end position="391"/>
    </location>
</feature>
<evidence type="ECO:0000313" key="3">
    <source>
        <dbReference type="EMBL" id="GIF60591.1"/>
    </source>
</evidence>
<dbReference type="InterPro" id="IPR004176">
    <property type="entry name" value="Clp_R_N"/>
</dbReference>
<dbReference type="EMBL" id="BONC01000071">
    <property type="protein sequence ID" value="GIF60591.1"/>
    <property type="molecule type" value="Genomic_DNA"/>
</dbReference>
<dbReference type="InterPro" id="IPR036628">
    <property type="entry name" value="Clp_N_dom_sf"/>
</dbReference>
<dbReference type="Proteomes" id="UP000624325">
    <property type="component" value="Unassembled WGS sequence"/>
</dbReference>
<dbReference type="Gene3D" id="1.10.1780.10">
    <property type="entry name" value="Clp, N-terminal domain"/>
    <property type="match status" value="1"/>
</dbReference>
<dbReference type="PROSITE" id="PS51903">
    <property type="entry name" value="CLP_R"/>
    <property type="match status" value="1"/>
</dbReference>
<reference evidence="3 4" key="1">
    <citation type="submission" date="2021-01" db="EMBL/GenBank/DDBJ databases">
        <title>Whole genome shotgun sequence of Asanoa iriomotensis NBRC 100142.</title>
        <authorList>
            <person name="Komaki H."/>
            <person name="Tamura T."/>
        </authorList>
    </citation>
    <scope>NUCLEOTIDE SEQUENCE [LARGE SCALE GENOMIC DNA]</scope>
    <source>
        <strain evidence="3 4">NBRC 100142</strain>
    </source>
</reference>
<dbReference type="RefSeq" id="WP_203707406.1">
    <property type="nucleotide sequence ID" value="NZ_BAAALU010000007.1"/>
</dbReference>
<accession>A0ABQ4CCT7</accession>
<dbReference type="Pfam" id="PF02861">
    <property type="entry name" value="Clp_N"/>
    <property type="match status" value="1"/>
</dbReference>
<dbReference type="SUPFAM" id="SSF81923">
    <property type="entry name" value="Double Clp-N motif"/>
    <property type="match status" value="1"/>
</dbReference>
<evidence type="ECO:0000256" key="1">
    <source>
        <dbReference type="PROSITE-ProRule" id="PRU01251"/>
    </source>
</evidence>
<protein>
    <recommendedName>
        <fullName evidence="2">Clp R domain-containing protein</fullName>
    </recommendedName>
</protein>
<keyword evidence="1" id="KW-0677">Repeat</keyword>
<keyword evidence="4" id="KW-1185">Reference proteome</keyword>
<comment type="caution">
    <text evidence="3">The sequence shown here is derived from an EMBL/GenBank/DDBJ whole genome shotgun (WGS) entry which is preliminary data.</text>
</comment>
<name>A0ABQ4CCT7_9ACTN</name>
<sequence length="391" mass="42057">MAGARWVGFGAQVTEVLCRAYAAAYRRGSPAGSFDVLAQAVRQPALPVRFSKERREELEHAAMGLGPLRPQYGPGEVDVVAPPDSEVDATLREVEWLVRRRAGRLTLVKPAQVEPWSDRPRWTPAARVLVFDTLAEAWVRDVTFAGLSHLLLAMQRLRDCDGARHLARTGLRHTTGLTRLVALDEVAAPFPDPFMSGLEAKADGRGLGAWFARLMISFSTVAAPMATARDDIKAQAVRLDHGVAGAGHALLGLLRADECLAAKRVSMTPSVLARNRGAALLRDAGLNPYRLAAKLCAAAPLPDPGPAAISAQAEWLRRGDPFLADELSQAEKRAEELAREHGHAGTGTTHYLLALLEAPSADPLLTACRVDPNDLRTRTAAALRAILTSSP</sequence>
<evidence type="ECO:0000313" key="4">
    <source>
        <dbReference type="Proteomes" id="UP000624325"/>
    </source>
</evidence>
<organism evidence="3 4">
    <name type="scientific">Asanoa iriomotensis</name>
    <dbReference type="NCBI Taxonomy" id="234613"/>
    <lineage>
        <taxon>Bacteria</taxon>
        <taxon>Bacillati</taxon>
        <taxon>Actinomycetota</taxon>
        <taxon>Actinomycetes</taxon>
        <taxon>Micromonosporales</taxon>
        <taxon>Micromonosporaceae</taxon>
        <taxon>Asanoa</taxon>
    </lineage>
</organism>
<evidence type="ECO:0000259" key="2">
    <source>
        <dbReference type="PROSITE" id="PS51903"/>
    </source>
</evidence>
<gene>
    <name evidence="3" type="ORF">Air01nite_66860</name>
</gene>
<proteinExistence type="predicted"/>